<evidence type="ECO:0000313" key="4">
    <source>
        <dbReference type="Proteomes" id="UP000239047"/>
    </source>
</evidence>
<dbReference type="InterPro" id="IPR010994">
    <property type="entry name" value="RuvA_2-like"/>
</dbReference>
<comment type="caution">
    <text evidence="3">The sequence shown here is derived from an EMBL/GenBank/DDBJ whole genome shotgun (WGS) entry which is preliminary data.</text>
</comment>
<dbReference type="InterPro" id="IPR019554">
    <property type="entry name" value="Soluble_ligand-bd"/>
</dbReference>
<dbReference type="Proteomes" id="UP000239047">
    <property type="component" value="Unassembled WGS sequence"/>
</dbReference>
<dbReference type="GO" id="GO:0003677">
    <property type="term" value="F:DNA binding"/>
    <property type="evidence" value="ECO:0007669"/>
    <property type="project" value="InterPro"/>
</dbReference>
<dbReference type="SMART" id="SM00278">
    <property type="entry name" value="HhH1"/>
    <property type="match status" value="2"/>
</dbReference>
<dbReference type="Gene3D" id="3.10.560.10">
    <property type="entry name" value="Outer membrane lipoprotein wza domain like"/>
    <property type="match status" value="1"/>
</dbReference>
<reference evidence="3 4" key="1">
    <citation type="submission" date="2018-02" db="EMBL/GenBank/DDBJ databases">
        <title>Jeotgalibacillus proteolyticum sp. nov. a protease producing bacterium isolated from ocean sediments of Laizhou Bay.</title>
        <authorList>
            <person name="Li Y."/>
        </authorList>
    </citation>
    <scope>NUCLEOTIDE SEQUENCE [LARGE SCALE GENOMIC DNA]</scope>
    <source>
        <strain evidence="3 4">22-7</strain>
    </source>
</reference>
<dbReference type="PANTHER" id="PTHR21180:SF32">
    <property type="entry name" value="ENDONUCLEASE_EXONUCLEASE_PHOSPHATASE FAMILY DOMAIN-CONTAINING PROTEIN 1"/>
    <property type="match status" value="1"/>
</dbReference>
<dbReference type="Pfam" id="PF12836">
    <property type="entry name" value="HHH_3"/>
    <property type="match status" value="1"/>
</dbReference>
<feature type="transmembrane region" description="Helical" evidence="1">
    <location>
        <begin position="20"/>
        <end position="37"/>
    </location>
</feature>
<dbReference type="Pfam" id="PF10531">
    <property type="entry name" value="SLBB"/>
    <property type="match status" value="1"/>
</dbReference>
<dbReference type="SUPFAM" id="SSF47781">
    <property type="entry name" value="RuvA domain 2-like"/>
    <property type="match status" value="1"/>
</dbReference>
<evidence type="ECO:0000259" key="2">
    <source>
        <dbReference type="SMART" id="SM00278"/>
    </source>
</evidence>
<evidence type="ECO:0000313" key="3">
    <source>
        <dbReference type="EMBL" id="PPA71475.1"/>
    </source>
</evidence>
<protein>
    <recommendedName>
        <fullName evidence="2">Helix-hairpin-helix DNA-binding motif class 1 domain-containing protein</fullName>
    </recommendedName>
</protein>
<dbReference type="InterPro" id="IPR051675">
    <property type="entry name" value="Endo/Exo/Phosphatase_dom_1"/>
</dbReference>
<sequence>MQSGGRTRLKQWLDSNKRSIVIIPPVLLIAFLLFNLFTNPSEVPVPTPMIPDEEITYAAAEQTVPLSYELIKVDLKGAVKVPGVYTVKEGERVADLIEQAGFQTENADMTGVNLSLKLVDEMVIYIPEEGEEMPDNMSQTSTAANSQESKININQADAVLLETIPGIGPAKAQAIIDYRENEGGFKTIEDIKNISGIGDKTFDKMKDVIDIK</sequence>
<dbReference type="AlphaFoldDB" id="A0A2S5GEY3"/>
<proteinExistence type="predicted"/>
<keyword evidence="1" id="KW-1133">Transmembrane helix</keyword>
<dbReference type="InterPro" id="IPR004509">
    <property type="entry name" value="Competence_ComEA_HhH"/>
</dbReference>
<gene>
    <name evidence="3" type="ORF">C4B60_05280</name>
</gene>
<dbReference type="InterPro" id="IPR003583">
    <property type="entry name" value="Hlx-hairpin-Hlx_DNA-bd_motif"/>
</dbReference>
<dbReference type="GO" id="GO:0015628">
    <property type="term" value="P:protein secretion by the type II secretion system"/>
    <property type="evidence" value="ECO:0007669"/>
    <property type="project" value="TreeGrafter"/>
</dbReference>
<dbReference type="PANTHER" id="PTHR21180">
    <property type="entry name" value="ENDONUCLEASE/EXONUCLEASE/PHOSPHATASE FAMILY DOMAIN-CONTAINING PROTEIN 1"/>
    <property type="match status" value="1"/>
</dbReference>
<feature type="domain" description="Helix-hairpin-helix DNA-binding motif class 1" evidence="2">
    <location>
        <begin position="159"/>
        <end position="178"/>
    </location>
</feature>
<feature type="domain" description="Helix-hairpin-helix DNA-binding motif class 1" evidence="2">
    <location>
        <begin position="189"/>
        <end position="208"/>
    </location>
</feature>
<evidence type="ECO:0000256" key="1">
    <source>
        <dbReference type="SAM" id="Phobius"/>
    </source>
</evidence>
<organism evidence="3 4">
    <name type="scientific">Jeotgalibacillus proteolyticus</name>
    <dbReference type="NCBI Taxonomy" id="2082395"/>
    <lineage>
        <taxon>Bacteria</taxon>
        <taxon>Bacillati</taxon>
        <taxon>Bacillota</taxon>
        <taxon>Bacilli</taxon>
        <taxon>Bacillales</taxon>
        <taxon>Caryophanaceae</taxon>
        <taxon>Jeotgalibacillus</taxon>
    </lineage>
</organism>
<dbReference type="NCBIfam" id="TIGR00426">
    <property type="entry name" value="competence protein ComEA helix-hairpin-helix repeat region"/>
    <property type="match status" value="1"/>
</dbReference>
<dbReference type="Gene3D" id="1.10.150.310">
    <property type="entry name" value="Tex RuvX-like domain-like"/>
    <property type="match status" value="1"/>
</dbReference>
<dbReference type="EMBL" id="PREZ01000002">
    <property type="protein sequence ID" value="PPA71475.1"/>
    <property type="molecule type" value="Genomic_DNA"/>
</dbReference>
<dbReference type="OrthoDB" id="9790239at2"/>
<accession>A0A2S5GEY3</accession>
<name>A0A2S5GEY3_9BACL</name>
<dbReference type="GO" id="GO:0015627">
    <property type="term" value="C:type II protein secretion system complex"/>
    <property type="evidence" value="ECO:0007669"/>
    <property type="project" value="TreeGrafter"/>
</dbReference>
<keyword evidence="1" id="KW-0812">Transmembrane</keyword>
<keyword evidence="1" id="KW-0472">Membrane</keyword>
<dbReference type="GO" id="GO:0006281">
    <property type="term" value="P:DNA repair"/>
    <property type="evidence" value="ECO:0007669"/>
    <property type="project" value="InterPro"/>
</dbReference>
<keyword evidence="4" id="KW-1185">Reference proteome</keyword>